<evidence type="ECO:0000313" key="2">
    <source>
        <dbReference type="EMBL" id="CBY13911.1"/>
    </source>
</evidence>
<organism evidence="2">
    <name type="scientific">Oikopleura dioica</name>
    <name type="common">Tunicate</name>
    <dbReference type="NCBI Taxonomy" id="34765"/>
    <lineage>
        <taxon>Eukaryota</taxon>
        <taxon>Metazoa</taxon>
        <taxon>Chordata</taxon>
        <taxon>Tunicata</taxon>
        <taxon>Appendicularia</taxon>
        <taxon>Copelata</taxon>
        <taxon>Oikopleuridae</taxon>
        <taxon>Oikopleura</taxon>
    </lineage>
</organism>
<keyword evidence="3" id="KW-1185">Reference proteome</keyword>
<sequence>METCCDALIENDFVDENVEAKIKARIKQYVVVGIVGSLFGFAICGAVILMVKYLIDKHKDTSNFNAMRRQSRARSISDETKDRRRITLATMSSFDSTTKRISNPSIFTN</sequence>
<protein>
    <submittedName>
        <fullName evidence="2">Uncharacterized protein</fullName>
    </submittedName>
</protein>
<gene>
    <name evidence="2" type="ORF">GSOID_T00006866001</name>
</gene>
<proteinExistence type="predicted"/>
<evidence type="ECO:0000256" key="1">
    <source>
        <dbReference type="SAM" id="Phobius"/>
    </source>
</evidence>
<dbReference type="Proteomes" id="UP000001307">
    <property type="component" value="Unassembled WGS sequence"/>
</dbReference>
<reference evidence="2" key="1">
    <citation type="journal article" date="2010" name="Science">
        <title>Plasticity of animal genome architecture unmasked by rapid evolution of a pelagic tunicate.</title>
        <authorList>
            <person name="Denoeud F."/>
            <person name="Henriet S."/>
            <person name="Mungpakdee S."/>
            <person name="Aury J.M."/>
            <person name="Da Silva C."/>
            <person name="Brinkmann H."/>
            <person name="Mikhaleva J."/>
            <person name="Olsen L.C."/>
            <person name="Jubin C."/>
            <person name="Canestro C."/>
            <person name="Bouquet J.M."/>
            <person name="Danks G."/>
            <person name="Poulain J."/>
            <person name="Campsteijn C."/>
            <person name="Adamski M."/>
            <person name="Cross I."/>
            <person name="Yadetie F."/>
            <person name="Muffato M."/>
            <person name="Louis A."/>
            <person name="Butcher S."/>
            <person name="Tsagkogeorga G."/>
            <person name="Konrad A."/>
            <person name="Singh S."/>
            <person name="Jensen M.F."/>
            <person name="Cong E.H."/>
            <person name="Eikeseth-Otteraa H."/>
            <person name="Noel B."/>
            <person name="Anthouard V."/>
            <person name="Porcel B.M."/>
            <person name="Kachouri-Lafond R."/>
            <person name="Nishino A."/>
            <person name="Ugolini M."/>
            <person name="Chourrout P."/>
            <person name="Nishida H."/>
            <person name="Aasland R."/>
            <person name="Huzurbazar S."/>
            <person name="Westhof E."/>
            <person name="Delsuc F."/>
            <person name="Lehrach H."/>
            <person name="Reinhardt R."/>
            <person name="Weissenbach J."/>
            <person name="Roy S.W."/>
            <person name="Artiguenave F."/>
            <person name="Postlethwait J.H."/>
            <person name="Manak J.R."/>
            <person name="Thompson E.M."/>
            <person name="Jaillon O."/>
            <person name="Du Pasquier L."/>
            <person name="Boudinot P."/>
            <person name="Liberles D.A."/>
            <person name="Volff J.N."/>
            <person name="Philippe H."/>
            <person name="Lenhard B."/>
            <person name="Roest Crollius H."/>
            <person name="Wincker P."/>
            <person name="Chourrout D."/>
        </authorList>
    </citation>
    <scope>NUCLEOTIDE SEQUENCE [LARGE SCALE GENOMIC DNA]</scope>
</reference>
<dbReference type="EMBL" id="FN653232">
    <property type="protein sequence ID" value="CBY13911.1"/>
    <property type="molecule type" value="Genomic_DNA"/>
</dbReference>
<keyword evidence="1" id="KW-0472">Membrane</keyword>
<keyword evidence="1" id="KW-0812">Transmembrane</keyword>
<keyword evidence="1" id="KW-1133">Transmembrane helix</keyword>
<dbReference type="InParanoid" id="E4XW51"/>
<feature type="transmembrane region" description="Helical" evidence="1">
    <location>
        <begin position="29"/>
        <end position="55"/>
    </location>
</feature>
<name>E4XW51_OIKDI</name>
<dbReference type="OrthoDB" id="10526397at2759"/>
<evidence type="ECO:0000313" key="3">
    <source>
        <dbReference type="Proteomes" id="UP000001307"/>
    </source>
</evidence>
<dbReference type="AlphaFoldDB" id="E4XW51"/>
<accession>E4XW51</accession>